<dbReference type="RefSeq" id="WP_093253560.1">
    <property type="nucleotide sequence ID" value="NZ_FNQM01000006.1"/>
</dbReference>
<dbReference type="PROSITE" id="PS51257">
    <property type="entry name" value="PROKAR_LIPOPROTEIN"/>
    <property type="match status" value="1"/>
</dbReference>
<sequence length="151" mass="15657">MTRRAALLAGCLAVFGCVNADESARSCGPEAVDLALAAQCAGEAQALYSFAAEKAAPATLQASLKRRYDVLTDAAKACRGMASTPDRGLVTGFPTEAEIAQERAVARARDEKLAQLRARYGWITRGDVPVEAFGPEQPQCAGIGAAVGLAS</sequence>
<evidence type="ECO:0000313" key="3">
    <source>
        <dbReference type="Proteomes" id="UP000198703"/>
    </source>
</evidence>
<organism evidence="2 3">
    <name type="scientific">Rubrimonas cliftonensis</name>
    <dbReference type="NCBI Taxonomy" id="89524"/>
    <lineage>
        <taxon>Bacteria</taxon>
        <taxon>Pseudomonadati</taxon>
        <taxon>Pseudomonadota</taxon>
        <taxon>Alphaproteobacteria</taxon>
        <taxon>Rhodobacterales</taxon>
        <taxon>Paracoccaceae</taxon>
        <taxon>Rubrimonas</taxon>
    </lineage>
</organism>
<dbReference type="STRING" id="89524.SAMN05444370_10687"/>
<evidence type="ECO:0008006" key="4">
    <source>
        <dbReference type="Google" id="ProtNLM"/>
    </source>
</evidence>
<protein>
    <recommendedName>
        <fullName evidence="4">Lipoprotein</fullName>
    </recommendedName>
</protein>
<gene>
    <name evidence="2" type="ORF">SAMN05444370_10687</name>
</gene>
<reference evidence="2 3" key="1">
    <citation type="submission" date="2016-10" db="EMBL/GenBank/DDBJ databases">
        <authorList>
            <person name="de Groot N.N."/>
        </authorList>
    </citation>
    <scope>NUCLEOTIDE SEQUENCE [LARGE SCALE GENOMIC DNA]</scope>
    <source>
        <strain evidence="2 3">DSM 15345</strain>
    </source>
</reference>
<name>A0A1H4BX48_9RHOB</name>
<evidence type="ECO:0000313" key="2">
    <source>
        <dbReference type="EMBL" id="SEA52653.1"/>
    </source>
</evidence>
<dbReference type="EMBL" id="FNQM01000006">
    <property type="protein sequence ID" value="SEA52653.1"/>
    <property type="molecule type" value="Genomic_DNA"/>
</dbReference>
<dbReference type="AlphaFoldDB" id="A0A1H4BX48"/>
<evidence type="ECO:0000256" key="1">
    <source>
        <dbReference type="SAM" id="SignalP"/>
    </source>
</evidence>
<dbReference type="Proteomes" id="UP000198703">
    <property type="component" value="Unassembled WGS sequence"/>
</dbReference>
<keyword evidence="3" id="KW-1185">Reference proteome</keyword>
<proteinExistence type="predicted"/>
<feature type="chain" id="PRO_5011702410" description="Lipoprotein" evidence="1">
    <location>
        <begin position="21"/>
        <end position="151"/>
    </location>
</feature>
<keyword evidence="1" id="KW-0732">Signal</keyword>
<accession>A0A1H4BX48</accession>
<feature type="signal peptide" evidence="1">
    <location>
        <begin position="1"/>
        <end position="20"/>
    </location>
</feature>